<reference evidence="2 4" key="2">
    <citation type="submission" date="2018-06" db="EMBL/GenBank/DDBJ databases">
        <authorList>
            <consortium name="Pathogen Informatics"/>
            <person name="Doyle S."/>
        </authorList>
    </citation>
    <scope>NUCLEOTIDE SEQUENCE [LARGE SCALE GENOMIC DNA]</scope>
    <source>
        <strain evidence="2 4">NCTC12022</strain>
    </source>
</reference>
<evidence type="ECO:0000313" key="4">
    <source>
        <dbReference type="Proteomes" id="UP000251942"/>
    </source>
</evidence>
<dbReference type="Proteomes" id="UP000054698">
    <property type="component" value="Unassembled WGS sequence"/>
</dbReference>
<protein>
    <submittedName>
        <fullName evidence="1">Uncharacterized protein</fullName>
    </submittedName>
</protein>
<evidence type="ECO:0000313" key="1">
    <source>
        <dbReference type="EMBL" id="KTD01496.1"/>
    </source>
</evidence>
<dbReference type="OrthoDB" id="5636555at2"/>
<reference evidence="1 3" key="1">
    <citation type="submission" date="2015-11" db="EMBL/GenBank/DDBJ databases">
        <title>Genomic analysis of 38 Legionella species identifies large and diverse effector repertoires.</title>
        <authorList>
            <person name="Burstein D."/>
            <person name="Amaro F."/>
            <person name="Zusman T."/>
            <person name="Lifshitz Z."/>
            <person name="Cohen O."/>
            <person name="Gilbert J.A."/>
            <person name="Pupko T."/>
            <person name="Shuman H.A."/>
            <person name="Segal G."/>
        </authorList>
    </citation>
    <scope>NUCLEOTIDE SEQUENCE [LARGE SCALE GENOMIC DNA]</scope>
    <source>
        <strain evidence="1 3">WO-44C</strain>
    </source>
</reference>
<proteinExistence type="predicted"/>
<dbReference type="EMBL" id="LNYB01000031">
    <property type="protein sequence ID" value="KTD01496.1"/>
    <property type="molecule type" value="Genomic_DNA"/>
</dbReference>
<gene>
    <name evidence="1" type="ORF">Lfee_1100</name>
    <name evidence="2" type="ORF">NCTC12022_02047</name>
</gene>
<dbReference type="Proteomes" id="UP000251942">
    <property type="component" value="Unassembled WGS sequence"/>
</dbReference>
<sequence>MFSKFFHSKQLQAREETLREEEIALSNAVEEYMQSITQGDYAPEFPEMDWDAKDEASYIEKLLSPVSDYFNNLSVPPSFEAGIPAIAHLLASLTILKEIGGVSADDRLKKLEKMGVRTQVQAGMPGPGMIYIHALLGSPEYDAISKIHLLGDVINSINDNINTFGALGSTVLAVALNGWFDIFNGLNEQVKAVLSKDKQKYSTLQKMDFQEEEMTFVDQCILQVWSALSIDVSTGLKVSPAPSALPSPLGTSGSF</sequence>
<dbReference type="STRING" id="453.Lfee_1100"/>
<dbReference type="EMBL" id="UASS01000018">
    <property type="protein sequence ID" value="SPX61307.1"/>
    <property type="molecule type" value="Genomic_DNA"/>
</dbReference>
<evidence type="ECO:0000313" key="2">
    <source>
        <dbReference type="EMBL" id="SPX61307.1"/>
    </source>
</evidence>
<keyword evidence="3" id="KW-1185">Reference proteome</keyword>
<accession>A0A0W0U0N3</accession>
<dbReference type="PATRIC" id="fig|453.4.peg.1182"/>
<dbReference type="AlphaFoldDB" id="A0A0W0U0N3"/>
<evidence type="ECO:0000313" key="3">
    <source>
        <dbReference type="Proteomes" id="UP000054698"/>
    </source>
</evidence>
<dbReference type="RefSeq" id="WP_058444697.1">
    <property type="nucleotide sequence ID" value="NZ_CAAAHT010000008.1"/>
</dbReference>
<organism evidence="1 3">
    <name type="scientific">Legionella feeleii</name>
    <dbReference type="NCBI Taxonomy" id="453"/>
    <lineage>
        <taxon>Bacteria</taxon>
        <taxon>Pseudomonadati</taxon>
        <taxon>Pseudomonadota</taxon>
        <taxon>Gammaproteobacteria</taxon>
        <taxon>Legionellales</taxon>
        <taxon>Legionellaceae</taxon>
        <taxon>Legionella</taxon>
    </lineage>
</organism>
<name>A0A0W0U0N3_9GAMM</name>